<dbReference type="InterPro" id="IPR043472">
    <property type="entry name" value="Macro_dom-like"/>
</dbReference>
<dbReference type="Proteomes" id="UP000204235">
    <property type="component" value="Segment"/>
</dbReference>
<organism evidence="1 2">
    <name type="scientific">Erwinia phage PhiEaH1</name>
    <dbReference type="NCBI Taxonomy" id="1401669"/>
    <lineage>
        <taxon>Viruses</taxon>
        <taxon>Duplodnaviria</taxon>
        <taxon>Heunggongvirae</taxon>
        <taxon>Uroviricota</taxon>
        <taxon>Caudoviricetes</taxon>
        <taxon>Chimalliviridae</taxon>
        <taxon>Iapetusvirus</taxon>
        <taxon>Iapetusvirus EaH1</taxon>
    </lineage>
</organism>
<dbReference type="GO" id="GO:0140291">
    <property type="term" value="P:peptidyl-glutamate ADP-deribosylation"/>
    <property type="evidence" value="ECO:0007669"/>
    <property type="project" value="TreeGrafter"/>
</dbReference>
<reference evidence="1 2" key="1">
    <citation type="journal article" date="2014" name="FEMS Microbiol. Lett.">
        <title>The genome of the Erwinia amylovora phage PhiEaH1 reveals greater diversity and broadens the applicability of phages for the treatment of fire blight.</title>
        <authorList>
            <person name="Meczker K."/>
            <person name="Domotor D."/>
            <person name="Vass J."/>
            <person name="Rakhely G."/>
            <person name="Schneider G."/>
            <person name="Kovacs T."/>
        </authorList>
    </citation>
    <scope>NUCLEOTIDE SEQUENCE [LARGE SCALE GENOMIC DNA]</scope>
</reference>
<protein>
    <submittedName>
        <fullName evidence="1">Appr-1-P processing domain-containing protein</fullName>
    </submittedName>
</protein>
<name>W8CZK3_9CAUD</name>
<dbReference type="KEGG" id="vg:18500904"/>
<keyword evidence="2" id="KW-1185">Reference proteome</keyword>
<evidence type="ECO:0000313" key="1">
    <source>
        <dbReference type="EMBL" id="AGX01726.1"/>
    </source>
</evidence>
<dbReference type="PANTHER" id="PTHR12521">
    <property type="entry name" value="PROTEIN C6ORF130"/>
    <property type="match status" value="1"/>
</dbReference>
<dbReference type="InterPro" id="IPR050892">
    <property type="entry name" value="ADP-ribose_metab_enzymes"/>
</dbReference>
<dbReference type="Gene3D" id="3.40.220.10">
    <property type="entry name" value="Leucine Aminopeptidase, subunit E, domain 1"/>
    <property type="match status" value="1"/>
</dbReference>
<evidence type="ECO:0000313" key="2">
    <source>
        <dbReference type="Proteomes" id="UP000204235"/>
    </source>
</evidence>
<dbReference type="GeneID" id="18500904"/>
<dbReference type="PANTHER" id="PTHR12521:SF0">
    <property type="entry name" value="ADP-RIBOSE GLYCOHYDROLASE OARD1"/>
    <property type="match status" value="1"/>
</dbReference>
<dbReference type="OrthoDB" id="23979at10239"/>
<sequence length="154" mass="17953">MAIIRKLKNQNIWDTDKECIMITVNCVGAMGAGIAKDCRDNYPELYEKYRKWCRAGMFKIGMLYSERMSDGKIILLFPTKVDWKAPSKMEWIEQGLIKLRDTYDQRGLFDIAMTMPGCGNGWLKHWEVYPMIQRILGPTDLEIDVHHPYEVDGE</sequence>
<dbReference type="RefSeq" id="YP_009010057.1">
    <property type="nucleotide sequence ID" value="NC_023610.1"/>
</dbReference>
<dbReference type="SUPFAM" id="SSF52949">
    <property type="entry name" value="Macro domain-like"/>
    <property type="match status" value="1"/>
</dbReference>
<proteinExistence type="predicted"/>
<dbReference type="EMBL" id="KF623294">
    <property type="protein sequence ID" value="AGX01726.1"/>
    <property type="molecule type" value="Genomic_DNA"/>
</dbReference>
<accession>W8CZK3</accession>